<proteinExistence type="predicted"/>
<dbReference type="EMBL" id="MHWW01000003">
    <property type="protein sequence ID" value="OHB16187.1"/>
    <property type="molecule type" value="Genomic_DNA"/>
</dbReference>
<gene>
    <name evidence="2" type="ORF">A2431_02140</name>
</gene>
<evidence type="ECO:0000313" key="2">
    <source>
        <dbReference type="EMBL" id="OHB16187.1"/>
    </source>
</evidence>
<dbReference type="SUPFAM" id="SSF50118">
    <property type="entry name" value="Cell growth inhibitor/plasmid maintenance toxic component"/>
    <property type="match status" value="1"/>
</dbReference>
<comment type="caution">
    <text evidence="2">The sequence shown here is derived from an EMBL/GenBank/DDBJ whole genome shotgun (WGS) entry which is preliminary data.</text>
</comment>
<protein>
    <submittedName>
        <fullName evidence="2">Uncharacterized protein</fullName>
    </submittedName>
</protein>
<dbReference type="AlphaFoldDB" id="A0A1G2V3H5"/>
<evidence type="ECO:0000313" key="3">
    <source>
        <dbReference type="Proteomes" id="UP000177697"/>
    </source>
</evidence>
<organism evidence="2 3">
    <name type="scientific">Candidatus Zambryskibacteria bacterium RIFOXYC1_FULL_39_10</name>
    <dbReference type="NCBI Taxonomy" id="1802779"/>
    <lineage>
        <taxon>Bacteria</taxon>
        <taxon>Candidatus Zambryskiibacteriota</taxon>
    </lineage>
</organism>
<dbReference type="InterPro" id="IPR011067">
    <property type="entry name" value="Plasmid_toxin/cell-grow_inhib"/>
</dbReference>
<feature type="region of interest" description="Disordered" evidence="1">
    <location>
        <begin position="1"/>
        <end position="20"/>
    </location>
</feature>
<reference evidence="2 3" key="1">
    <citation type="journal article" date="2016" name="Nat. Commun.">
        <title>Thousands of microbial genomes shed light on interconnected biogeochemical processes in an aquifer system.</title>
        <authorList>
            <person name="Anantharaman K."/>
            <person name="Brown C.T."/>
            <person name="Hug L.A."/>
            <person name="Sharon I."/>
            <person name="Castelle C.J."/>
            <person name="Probst A.J."/>
            <person name="Thomas B.C."/>
            <person name="Singh A."/>
            <person name="Wilkins M.J."/>
            <person name="Karaoz U."/>
            <person name="Brodie E.L."/>
            <person name="Williams K.H."/>
            <person name="Hubbard S.S."/>
            <person name="Banfield J.F."/>
        </authorList>
    </citation>
    <scope>NUCLEOTIDE SEQUENCE [LARGE SCALE GENOMIC DNA]</scope>
</reference>
<accession>A0A1G2V3H5</accession>
<dbReference type="Proteomes" id="UP000177697">
    <property type="component" value="Unassembled WGS sequence"/>
</dbReference>
<evidence type="ECO:0000256" key="1">
    <source>
        <dbReference type="SAM" id="MobiDB-lite"/>
    </source>
</evidence>
<sequence length="169" mass="19849">MMSIANQNTMSSEKTQKNMQKPKNIIKRFLAWIGLKEKIHNNESLPPLFKENEIWWSYIGENVGVEINGKDQKFTRPVFVFKKYDKYSFLGLPLTTKPKTGSWFAPITFIGINQNVVLSQGRVYDYRRFKEKIGELDEKDSKIIRDMYFKLHNIAEKNRPPVISDRSRG</sequence>
<name>A0A1G2V3H5_9BACT</name>
<dbReference type="Gene3D" id="2.30.30.110">
    <property type="match status" value="1"/>
</dbReference>